<evidence type="ECO:0000256" key="2">
    <source>
        <dbReference type="ARBA" id="ARBA00022737"/>
    </source>
</evidence>
<evidence type="ECO:0000313" key="5">
    <source>
        <dbReference type="EnsemblPlants" id="AET2Gv20917600.8"/>
    </source>
</evidence>
<reference evidence="6" key="2">
    <citation type="journal article" date="2017" name="Nat. Plants">
        <title>The Aegilops tauschii genome reveals multiple impacts of transposons.</title>
        <authorList>
            <person name="Zhao G."/>
            <person name="Zou C."/>
            <person name="Li K."/>
            <person name="Wang K."/>
            <person name="Li T."/>
            <person name="Gao L."/>
            <person name="Zhang X."/>
            <person name="Wang H."/>
            <person name="Yang Z."/>
            <person name="Liu X."/>
            <person name="Jiang W."/>
            <person name="Mao L."/>
            <person name="Kong X."/>
            <person name="Jiao Y."/>
            <person name="Jia J."/>
        </authorList>
    </citation>
    <scope>NUCLEOTIDE SEQUENCE [LARGE SCALE GENOMIC DNA]</scope>
    <source>
        <strain evidence="6">cv. AL8/78</strain>
    </source>
</reference>
<dbReference type="GO" id="GO:0005737">
    <property type="term" value="C:cytoplasm"/>
    <property type="evidence" value="ECO:0007669"/>
    <property type="project" value="TreeGrafter"/>
</dbReference>
<evidence type="ECO:0000313" key="6">
    <source>
        <dbReference type="Proteomes" id="UP000015105"/>
    </source>
</evidence>
<reference evidence="5" key="3">
    <citation type="journal article" date="2017" name="Nature">
        <title>Genome sequence of the progenitor of the wheat D genome Aegilops tauschii.</title>
        <authorList>
            <person name="Luo M.C."/>
            <person name="Gu Y.Q."/>
            <person name="Puiu D."/>
            <person name="Wang H."/>
            <person name="Twardziok S.O."/>
            <person name="Deal K.R."/>
            <person name="Huo N."/>
            <person name="Zhu T."/>
            <person name="Wang L."/>
            <person name="Wang Y."/>
            <person name="McGuire P.E."/>
            <person name="Liu S."/>
            <person name="Long H."/>
            <person name="Ramasamy R.K."/>
            <person name="Rodriguez J.C."/>
            <person name="Van S.L."/>
            <person name="Yuan L."/>
            <person name="Wang Z."/>
            <person name="Xia Z."/>
            <person name="Xiao L."/>
            <person name="Anderson O.D."/>
            <person name="Ouyang S."/>
            <person name="Liang Y."/>
            <person name="Zimin A.V."/>
            <person name="Pertea G."/>
            <person name="Qi P."/>
            <person name="Bennetzen J.L."/>
            <person name="Dai X."/>
            <person name="Dawson M.W."/>
            <person name="Muller H.G."/>
            <person name="Kugler K."/>
            <person name="Rivarola-Duarte L."/>
            <person name="Spannagl M."/>
            <person name="Mayer K.F.X."/>
            <person name="Lu F.H."/>
            <person name="Bevan M.W."/>
            <person name="Leroy P."/>
            <person name="Li P."/>
            <person name="You F.M."/>
            <person name="Sun Q."/>
            <person name="Liu Z."/>
            <person name="Lyons E."/>
            <person name="Wicker T."/>
            <person name="Salzberg S.L."/>
            <person name="Devos K.M."/>
            <person name="Dvorak J."/>
        </authorList>
    </citation>
    <scope>NUCLEOTIDE SEQUENCE [LARGE SCALE GENOMIC DNA]</scope>
    <source>
        <strain evidence="5">cv. AL8/78</strain>
    </source>
</reference>
<dbReference type="Pfam" id="PF04968">
    <property type="entry name" value="CHORD"/>
    <property type="match status" value="1"/>
</dbReference>
<dbReference type="Gramene" id="AET2Gv20917600.8">
    <property type="protein sequence ID" value="AET2Gv20917600.8"/>
    <property type="gene ID" value="AET2Gv20917600"/>
</dbReference>
<keyword evidence="3" id="KW-0862">Zinc</keyword>
<proteinExistence type="predicted"/>
<dbReference type="AlphaFoldDB" id="A0A453CPS7"/>
<evidence type="ECO:0000259" key="4">
    <source>
        <dbReference type="Pfam" id="PF04968"/>
    </source>
</evidence>
<reference evidence="5" key="4">
    <citation type="submission" date="2019-03" db="UniProtKB">
        <authorList>
            <consortium name="EnsemblPlants"/>
        </authorList>
    </citation>
    <scope>IDENTIFICATION</scope>
</reference>
<dbReference type="Proteomes" id="UP000015105">
    <property type="component" value="Chromosome 2D"/>
</dbReference>
<dbReference type="Gene3D" id="4.10.1130.20">
    <property type="match status" value="1"/>
</dbReference>
<dbReference type="GO" id="GO:0005634">
    <property type="term" value="C:nucleus"/>
    <property type="evidence" value="ECO:0007669"/>
    <property type="project" value="TreeGrafter"/>
</dbReference>
<accession>A0A453CPS7</accession>
<keyword evidence="6" id="KW-1185">Reference proteome</keyword>
<evidence type="ECO:0000256" key="3">
    <source>
        <dbReference type="ARBA" id="ARBA00022833"/>
    </source>
</evidence>
<dbReference type="GO" id="GO:0046872">
    <property type="term" value="F:metal ion binding"/>
    <property type="evidence" value="ECO:0007669"/>
    <property type="project" value="UniProtKB-KW"/>
</dbReference>
<evidence type="ECO:0000256" key="1">
    <source>
        <dbReference type="ARBA" id="ARBA00022723"/>
    </source>
</evidence>
<feature type="domain" description="CHORD" evidence="4">
    <location>
        <begin position="22"/>
        <end position="50"/>
    </location>
</feature>
<keyword evidence="1" id="KW-0479">Metal-binding</keyword>
<dbReference type="GO" id="GO:0051879">
    <property type="term" value="F:Hsp90 protein binding"/>
    <property type="evidence" value="ECO:0007669"/>
    <property type="project" value="TreeGrafter"/>
</dbReference>
<dbReference type="GO" id="GO:0042742">
    <property type="term" value="P:defense response to bacterium"/>
    <property type="evidence" value="ECO:0007669"/>
    <property type="project" value="TreeGrafter"/>
</dbReference>
<organism evidence="5 6">
    <name type="scientific">Aegilops tauschii subsp. strangulata</name>
    <name type="common">Goatgrass</name>
    <dbReference type="NCBI Taxonomy" id="200361"/>
    <lineage>
        <taxon>Eukaryota</taxon>
        <taxon>Viridiplantae</taxon>
        <taxon>Streptophyta</taxon>
        <taxon>Embryophyta</taxon>
        <taxon>Tracheophyta</taxon>
        <taxon>Spermatophyta</taxon>
        <taxon>Magnoliopsida</taxon>
        <taxon>Liliopsida</taxon>
        <taxon>Poales</taxon>
        <taxon>Poaceae</taxon>
        <taxon>BOP clade</taxon>
        <taxon>Pooideae</taxon>
        <taxon>Triticodae</taxon>
        <taxon>Triticeae</taxon>
        <taxon>Triticinae</taxon>
        <taxon>Aegilops</taxon>
    </lineage>
</organism>
<reference evidence="5" key="5">
    <citation type="journal article" date="2021" name="G3 (Bethesda)">
        <title>Aegilops tauschii genome assembly Aet v5.0 features greater sequence contiguity and improved annotation.</title>
        <authorList>
            <person name="Wang L."/>
            <person name="Zhu T."/>
            <person name="Rodriguez J.C."/>
            <person name="Deal K.R."/>
            <person name="Dubcovsky J."/>
            <person name="McGuire P.E."/>
            <person name="Lux T."/>
            <person name="Spannagl M."/>
            <person name="Mayer K.F.X."/>
            <person name="Baldrich P."/>
            <person name="Meyers B.C."/>
            <person name="Huo N."/>
            <person name="Gu Y.Q."/>
            <person name="Zhou H."/>
            <person name="Devos K.M."/>
            <person name="Bennetzen J.L."/>
            <person name="Unver T."/>
            <person name="Budak H."/>
            <person name="Gulick P.J."/>
            <person name="Galiba G."/>
            <person name="Kalapos B."/>
            <person name="Nelson D.R."/>
            <person name="Li P."/>
            <person name="You F.M."/>
            <person name="Luo M.C."/>
            <person name="Dvorak J."/>
        </authorList>
    </citation>
    <scope>NUCLEOTIDE SEQUENCE [LARGE SCALE GENOMIC DNA]</scope>
    <source>
        <strain evidence="5">cv. AL8/78</strain>
    </source>
</reference>
<dbReference type="PANTHER" id="PTHR47895">
    <property type="entry name" value="CYSTEINE AND HISTIDINE-RICH DOMAIN-CONTAINING PROTEIN RAR1"/>
    <property type="match status" value="1"/>
</dbReference>
<dbReference type="EnsemblPlants" id="AET2Gv20917600.8">
    <property type="protein sequence ID" value="AET2Gv20917600.8"/>
    <property type="gene ID" value="AET2Gv20917600"/>
</dbReference>
<dbReference type="GO" id="GO:0050832">
    <property type="term" value="P:defense response to fungus"/>
    <property type="evidence" value="ECO:0007669"/>
    <property type="project" value="TreeGrafter"/>
</dbReference>
<dbReference type="InterPro" id="IPR007051">
    <property type="entry name" value="CHORD_dom"/>
</dbReference>
<sequence>KRRITMMLHVNTIQVLRFSMTGIEGWKCCDVHVKEFDEFMEIPPCTKGWHNADAV</sequence>
<name>A0A453CPS7_AEGTS</name>
<dbReference type="InterPro" id="IPR043316">
    <property type="entry name" value="RAR1"/>
</dbReference>
<dbReference type="PANTHER" id="PTHR47895:SF2">
    <property type="entry name" value="CYSTEINE AND HISTIDINE-RICH DOMAIN-CONTAINING PROTEIN RAR1"/>
    <property type="match status" value="1"/>
</dbReference>
<reference evidence="6" key="1">
    <citation type="journal article" date="2014" name="Science">
        <title>Ancient hybridizations among the ancestral genomes of bread wheat.</title>
        <authorList>
            <consortium name="International Wheat Genome Sequencing Consortium,"/>
            <person name="Marcussen T."/>
            <person name="Sandve S.R."/>
            <person name="Heier L."/>
            <person name="Spannagl M."/>
            <person name="Pfeifer M."/>
            <person name="Jakobsen K.S."/>
            <person name="Wulff B.B."/>
            <person name="Steuernagel B."/>
            <person name="Mayer K.F."/>
            <person name="Olsen O.A."/>
        </authorList>
    </citation>
    <scope>NUCLEOTIDE SEQUENCE [LARGE SCALE GENOMIC DNA]</scope>
    <source>
        <strain evidence="6">cv. AL8/78</strain>
    </source>
</reference>
<protein>
    <recommendedName>
        <fullName evidence="4">CHORD domain-containing protein</fullName>
    </recommendedName>
</protein>
<keyword evidence="2" id="KW-0677">Repeat</keyword>